<organism evidence="2 3">
    <name type="scientific">Clostridium collagenovorans DSM 3089</name>
    <dbReference type="NCBI Taxonomy" id="1121306"/>
    <lineage>
        <taxon>Bacteria</taxon>
        <taxon>Bacillati</taxon>
        <taxon>Bacillota</taxon>
        <taxon>Clostridia</taxon>
        <taxon>Eubacteriales</taxon>
        <taxon>Clostridiaceae</taxon>
        <taxon>Clostridium</taxon>
    </lineage>
</organism>
<dbReference type="SUPFAM" id="SSF52266">
    <property type="entry name" value="SGNH hydrolase"/>
    <property type="match status" value="1"/>
</dbReference>
<sequence>MRFKNIIKPVAFLGIFVLILVVVSLFFTPKATDKGVEKEEANTIDYLVIGDSEAYASIEPMEIWNEYGFTGYNLGVPGQRLQDTYYLLQKSLQNQSPKVVMLETNSIHRSANIGSELNKVVDSMAKENISIYKDHDDWKNVFDSKKREENNKKRYKEGVLKGAYYNRVVNAYKNGPYVKQTNDIEEIKSVPMYYLNKIVELCKEKNIKLILYTSPSPICWSYAKYNRIKSFAEDNELNFMDLNLNTDELNIDWEKDTHDKGDHVNFSGARKVTRYISEYLYQNTDLTDHRNDKKYDSWKKNLEEYLKLIGEN</sequence>
<dbReference type="AlphaFoldDB" id="A0A1M5SHI9"/>
<keyword evidence="1" id="KW-0812">Transmembrane</keyword>
<name>A0A1M5SHI9_9CLOT</name>
<keyword evidence="1" id="KW-0472">Membrane</keyword>
<accession>A0A1M5SHI9</accession>
<evidence type="ECO:0000313" key="2">
    <source>
        <dbReference type="EMBL" id="SHH37738.1"/>
    </source>
</evidence>
<evidence type="ECO:0000313" key="3">
    <source>
        <dbReference type="Proteomes" id="UP000184526"/>
    </source>
</evidence>
<feature type="transmembrane region" description="Helical" evidence="1">
    <location>
        <begin position="6"/>
        <end position="28"/>
    </location>
</feature>
<keyword evidence="3" id="KW-1185">Reference proteome</keyword>
<dbReference type="InterPro" id="IPR036514">
    <property type="entry name" value="SGNH_hydro_sf"/>
</dbReference>
<dbReference type="OrthoDB" id="9796702at2"/>
<dbReference type="Proteomes" id="UP000184526">
    <property type="component" value="Unassembled WGS sequence"/>
</dbReference>
<gene>
    <name evidence="2" type="ORF">SAMN02745196_00165</name>
</gene>
<dbReference type="Gene3D" id="3.40.50.1110">
    <property type="entry name" value="SGNH hydrolase"/>
    <property type="match status" value="1"/>
</dbReference>
<proteinExistence type="predicted"/>
<reference evidence="2 3" key="1">
    <citation type="submission" date="2016-11" db="EMBL/GenBank/DDBJ databases">
        <authorList>
            <person name="Jaros S."/>
            <person name="Januszkiewicz K."/>
            <person name="Wedrychowicz H."/>
        </authorList>
    </citation>
    <scope>NUCLEOTIDE SEQUENCE [LARGE SCALE GENOMIC DNA]</scope>
    <source>
        <strain evidence="2 3">DSM 3089</strain>
    </source>
</reference>
<keyword evidence="1" id="KW-1133">Transmembrane helix</keyword>
<protein>
    <recommendedName>
        <fullName evidence="4">SGNH/GDSL hydrolase family protein</fullName>
    </recommendedName>
</protein>
<evidence type="ECO:0008006" key="4">
    <source>
        <dbReference type="Google" id="ProtNLM"/>
    </source>
</evidence>
<dbReference type="RefSeq" id="WP_072829084.1">
    <property type="nucleotide sequence ID" value="NZ_FQXP01000003.1"/>
</dbReference>
<dbReference type="EMBL" id="FQXP01000003">
    <property type="protein sequence ID" value="SHH37738.1"/>
    <property type="molecule type" value="Genomic_DNA"/>
</dbReference>
<evidence type="ECO:0000256" key="1">
    <source>
        <dbReference type="SAM" id="Phobius"/>
    </source>
</evidence>
<dbReference type="STRING" id="1121306.SAMN02745196_00165"/>